<dbReference type="InterPro" id="IPR018392">
    <property type="entry name" value="LysM"/>
</dbReference>
<dbReference type="InterPro" id="IPR011009">
    <property type="entry name" value="Kinase-like_dom_sf"/>
</dbReference>
<dbReference type="PROSITE" id="PS51782">
    <property type="entry name" value="LYSM"/>
    <property type="match status" value="1"/>
</dbReference>
<evidence type="ECO:0000259" key="4">
    <source>
        <dbReference type="PROSITE" id="PS51782"/>
    </source>
</evidence>
<comment type="caution">
    <text evidence="5">The sequence shown here is derived from an EMBL/GenBank/DDBJ whole genome shotgun (WGS) entry which is preliminary data.</text>
</comment>
<keyword evidence="1" id="KW-0812">Transmembrane</keyword>
<keyword evidence="1" id="KW-0472">Membrane</keyword>
<dbReference type="InterPro" id="IPR001245">
    <property type="entry name" value="Ser-Thr/Tyr_kinase_cat_dom"/>
</dbReference>
<keyword evidence="5" id="KW-0418">Kinase</keyword>
<proteinExistence type="predicted"/>
<dbReference type="AlphaFoldDB" id="A0AAW2W590"/>
<keyword evidence="5" id="KW-0808">Transferase</keyword>
<keyword evidence="2" id="KW-0732">Signal</keyword>
<feature type="signal peptide" evidence="2">
    <location>
        <begin position="1"/>
        <end position="18"/>
    </location>
</feature>
<reference evidence="5" key="1">
    <citation type="submission" date="2020-06" db="EMBL/GenBank/DDBJ databases">
        <authorList>
            <person name="Li T."/>
            <person name="Hu X."/>
            <person name="Zhang T."/>
            <person name="Song X."/>
            <person name="Zhang H."/>
            <person name="Dai N."/>
            <person name="Sheng W."/>
            <person name="Hou X."/>
            <person name="Wei L."/>
        </authorList>
    </citation>
    <scope>NUCLEOTIDE SEQUENCE</scope>
    <source>
        <strain evidence="5">G02</strain>
        <tissue evidence="5">Leaf</tissue>
    </source>
</reference>
<protein>
    <submittedName>
        <fullName evidence="5">LysM domain receptor-like kinase</fullName>
    </submittedName>
</protein>
<dbReference type="InterPro" id="IPR000719">
    <property type="entry name" value="Prot_kinase_dom"/>
</dbReference>
<dbReference type="GO" id="GO:0005886">
    <property type="term" value="C:plasma membrane"/>
    <property type="evidence" value="ECO:0007669"/>
    <property type="project" value="UniProtKB-ARBA"/>
</dbReference>
<dbReference type="EMBL" id="JACGWJ010000002">
    <property type="protein sequence ID" value="KAL0436415.1"/>
    <property type="molecule type" value="Genomic_DNA"/>
</dbReference>
<dbReference type="InterPro" id="IPR056561">
    <property type="entry name" value="NFP_LYK_LysM1"/>
</dbReference>
<dbReference type="Gene3D" id="1.10.510.10">
    <property type="entry name" value="Transferase(Phosphotransferase) domain 1"/>
    <property type="match status" value="2"/>
</dbReference>
<feature type="domain" description="Protein kinase" evidence="3">
    <location>
        <begin position="279"/>
        <end position="607"/>
    </location>
</feature>
<dbReference type="PANTHER" id="PTHR45927:SF10">
    <property type="entry name" value="LYSM-DOMAIN RECEPTOR-LIKE KINASE"/>
    <property type="match status" value="1"/>
</dbReference>
<feature type="chain" id="PRO_5043755419" evidence="2">
    <location>
        <begin position="19"/>
        <end position="608"/>
    </location>
</feature>
<sequence>MMIYVWFLTCFWFGLSSSSSQQYYDETLCSSGTNKPGTRYTCRSSRNPCETFLVYRVNDEFRTIARISSLFSIDSDILVSINHNVSASSQVLETGHEVLVPVLCSCTGEFSQANFTYRVTENAALSEIACGVFEGLVKSVTLAEENRLAENDNVVAGSLLRVPLRCACPDDLSGGDGVKFLVTYPFVERDTTLKLAEKFNVSVEEIWKANHMVPSPTPTVYPNTTVLVPLKDKPFINFNIPVSDPPSPQFLPTMPVEKRAKFSQLKKLYIAASVIGFSLILAVLLACGLYIKALKKFKAEHLRPWTQRVSSLHSCSTPRSCPFSGPPTRSSTNSCLSPDFLVGIKYSLCNYSMEELKRATKNFSQDAKISSSVYRGVIDNGEVMIKQMKFEGTRRVIDVHSKINHVNVVKLHGVCSGEDDFSWSYLVFELPSSGSLRDCLSASSAALHWLRRTQIAFDIATGLHYLHHSVVPAYTHLNISSKNVFLTSTWRAKIAVFEQECESSTSPCGMGATKEDIFAFGVVLFELLSGREAVDGELLSESMRFLGGGCNEGGCFDQLRKFVDPCLKDDYPLAEALCLAVLAGACVEDEPLHRPSMDDVLKVLARMV</sequence>
<evidence type="ECO:0000313" key="5">
    <source>
        <dbReference type="EMBL" id="KAL0436415.1"/>
    </source>
</evidence>
<evidence type="ECO:0000256" key="2">
    <source>
        <dbReference type="SAM" id="SignalP"/>
    </source>
</evidence>
<dbReference type="Pfam" id="PF07714">
    <property type="entry name" value="PK_Tyr_Ser-Thr"/>
    <property type="match status" value="1"/>
</dbReference>
<dbReference type="Pfam" id="PF23472">
    <property type="entry name" value="LysM2_CERK1_LYK3_4_5"/>
    <property type="match status" value="1"/>
</dbReference>
<dbReference type="InterPro" id="IPR056563">
    <property type="entry name" value="LysM3_LYK4_5"/>
</dbReference>
<dbReference type="SUPFAM" id="SSF56112">
    <property type="entry name" value="Protein kinase-like (PK-like)"/>
    <property type="match status" value="1"/>
</dbReference>
<dbReference type="PANTHER" id="PTHR45927">
    <property type="entry name" value="LYSM-DOMAIN RECEPTOR-LIKE KINASE-RELATED"/>
    <property type="match status" value="1"/>
</dbReference>
<dbReference type="InterPro" id="IPR056562">
    <property type="entry name" value="LysM2_CERK1_LYK3_4_5"/>
</dbReference>
<feature type="domain" description="LysM" evidence="4">
    <location>
        <begin position="182"/>
        <end position="228"/>
    </location>
</feature>
<dbReference type="InterPro" id="IPR052611">
    <property type="entry name" value="Plant_RLK_LysM"/>
</dbReference>
<dbReference type="Pfam" id="PF23473">
    <property type="entry name" value="LysM3_LYK4_5"/>
    <property type="match status" value="1"/>
</dbReference>
<dbReference type="Gene3D" id="3.30.200.20">
    <property type="entry name" value="Phosphorylase Kinase, domain 1"/>
    <property type="match status" value="1"/>
</dbReference>
<keyword evidence="1" id="KW-1133">Transmembrane helix</keyword>
<feature type="transmembrane region" description="Helical" evidence="1">
    <location>
        <begin position="268"/>
        <end position="291"/>
    </location>
</feature>
<organism evidence="5">
    <name type="scientific">Sesamum radiatum</name>
    <name type="common">Black benniseed</name>
    <dbReference type="NCBI Taxonomy" id="300843"/>
    <lineage>
        <taxon>Eukaryota</taxon>
        <taxon>Viridiplantae</taxon>
        <taxon>Streptophyta</taxon>
        <taxon>Embryophyta</taxon>
        <taxon>Tracheophyta</taxon>
        <taxon>Spermatophyta</taxon>
        <taxon>Magnoliopsida</taxon>
        <taxon>eudicotyledons</taxon>
        <taxon>Gunneridae</taxon>
        <taxon>Pentapetalae</taxon>
        <taxon>asterids</taxon>
        <taxon>lamiids</taxon>
        <taxon>Lamiales</taxon>
        <taxon>Pedaliaceae</taxon>
        <taxon>Sesamum</taxon>
    </lineage>
</organism>
<keyword evidence="5" id="KW-0675">Receptor</keyword>
<dbReference type="Pfam" id="PF23446">
    <property type="entry name" value="LysM1_NFP_LYK"/>
    <property type="match status" value="1"/>
</dbReference>
<dbReference type="InterPro" id="IPR036779">
    <property type="entry name" value="LysM_dom_sf"/>
</dbReference>
<dbReference type="GO" id="GO:0005524">
    <property type="term" value="F:ATP binding"/>
    <property type="evidence" value="ECO:0007669"/>
    <property type="project" value="InterPro"/>
</dbReference>
<gene>
    <name evidence="5" type="ORF">Sradi_0349400</name>
</gene>
<reference evidence="5" key="2">
    <citation type="journal article" date="2024" name="Plant">
        <title>Genomic evolution and insights into agronomic trait innovations of Sesamum species.</title>
        <authorList>
            <person name="Miao H."/>
            <person name="Wang L."/>
            <person name="Qu L."/>
            <person name="Liu H."/>
            <person name="Sun Y."/>
            <person name="Le M."/>
            <person name="Wang Q."/>
            <person name="Wei S."/>
            <person name="Zheng Y."/>
            <person name="Lin W."/>
            <person name="Duan Y."/>
            <person name="Cao H."/>
            <person name="Xiong S."/>
            <person name="Wang X."/>
            <person name="Wei L."/>
            <person name="Li C."/>
            <person name="Ma Q."/>
            <person name="Ju M."/>
            <person name="Zhao R."/>
            <person name="Li G."/>
            <person name="Mu C."/>
            <person name="Tian Q."/>
            <person name="Mei H."/>
            <person name="Zhang T."/>
            <person name="Gao T."/>
            <person name="Zhang H."/>
        </authorList>
    </citation>
    <scope>NUCLEOTIDE SEQUENCE</scope>
    <source>
        <strain evidence="5">G02</strain>
    </source>
</reference>
<evidence type="ECO:0000256" key="1">
    <source>
        <dbReference type="SAM" id="Phobius"/>
    </source>
</evidence>
<name>A0AAW2W590_SESRA</name>
<accession>A0AAW2W590</accession>
<dbReference type="GO" id="GO:0004672">
    <property type="term" value="F:protein kinase activity"/>
    <property type="evidence" value="ECO:0007669"/>
    <property type="project" value="InterPro"/>
</dbReference>
<dbReference type="Gene3D" id="3.10.350.10">
    <property type="entry name" value="LysM domain"/>
    <property type="match status" value="1"/>
</dbReference>
<evidence type="ECO:0000259" key="3">
    <source>
        <dbReference type="PROSITE" id="PS50011"/>
    </source>
</evidence>
<dbReference type="PROSITE" id="PS50011">
    <property type="entry name" value="PROTEIN_KINASE_DOM"/>
    <property type="match status" value="1"/>
</dbReference>